<keyword evidence="2" id="KW-1185">Reference proteome</keyword>
<dbReference type="RefSeq" id="WP_012062975.1">
    <property type="nucleotide sequence ID" value="NC_009633.1"/>
</dbReference>
<dbReference type="HOGENOM" id="CLU_2614169_0_0_9"/>
<dbReference type="Proteomes" id="UP000001572">
    <property type="component" value="Chromosome"/>
</dbReference>
<organism evidence="1 2">
    <name type="scientific">Alkaliphilus metalliredigens (strain QYMF)</name>
    <dbReference type="NCBI Taxonomy" id="293826"/>
    <lineage>
        <taxon>Bacteria</taxon>
        <taxon>Bacillati</taxon>
        <taxon>Bacillota</taxon>
        <taxon>Clostridia</taxon>
        <taxon>Peptostreptococcales</taxon>
        <taxon>Natronincolaceae</taxon>
        <taxon>Alkaliphilus</taxon>
    </lineage>
</organism>
<protein>
    <submittedName>
        <fullName evidence="1">Uncharacterized protein</fullName>
    </submittedName>
</protein>
<proteinExistence type="predicted"/>
<dbReference type="AlphaFoldDB" id="A6TP22"/>
<sequence length="78" mass="9229">MNIKDRIEIYKYCNELFKRYEKENEDCVAIEDYFGDEVMETAGKKYGLSLEEVEEIYVDVQTLFMEAAVTKLSNKKLN</sequence>
<evidence type="ECO:0000313" key="2">
    <source>
        <dbReference type="Proteomes" id="UP000001572"/>
    </source>
</evidence>
<dbReference type="EMBL" id="CP000724">
    <property type="protein sequence ID" value="ABR47940.1"/>
    <property type="molecule type" value="Genomic_DNA"/>
</dbReference>
<reference evidence="2" key="1">
    <citation type="journal article" date="2016" name="Genome Announc.">
        <title>Complete genome sequence of Alkaliphilus metalliredigens strain QYMF, an alkaliphilic and metal-reducing bacterium isolated from borax-contaminated leachate ponds.</title>
        <authorList>
            <person name="Hwang C."/>
            <person name="Copeland A."/>
            <person name="Lucas S."/>
            <person name="Lapidus A."/>
            <person name="Barry K."/>
            <person name="Detter J.C."/>
            <person name="Glavina Del Rio T."/>
            <person name="Hammon N."/>
            <person name="Israni S."/>
            <person name="Dalin E."/>
            <person name="Tice H."/>
            <person name="Pitluck S."/>
            <person name="Chertkov O."/>
            <person name="Brettin T."/>
            <person name="Bruce D."/>
            <person name="Han C."/>
            <person name="Schmutz J."/>
            <person name="Larimer F."/>
            <person name="Land M.L."/>
            <person name="Hauser L."/>
            <person name="Kyrpides N."/>
            <person name="Mikhailova N."/>
            <person name="Ye Q."/>
            <person name="Zhou J."/>
            <person name="Richardson P."/>
            <person name="Fields M.W."/>
        </authorList>
    </citation>
    <scope>NUCLEOTIDE SEQUENCE [LARGE SCALE GENOMIC DNA]</scope>
    <source>
        <strain evidence="2">QYMF</strain>
    </source>
</reference>
<gene>
    <name evidence="1" type="ordered locus">Amet_1768</name>
</gene>
<accession>A6TP22</accession>
<name>A6TP22_ALKMQ</name>
<dbReference type="KEGG" id="amt:Amet_1768"/>
<evidence type="ECO:0000313" key="1">
    <source>
        <dbReference type="EMBL" id="ABR47940.1"/>
    </source>
</evidence>